<sequence>MDQILARDYSNYLTQNSIPKEVDPICRNIDDMLTRLDEFESLLNVVKENISVTTDKNLPEISAFEKDFQELCRSN</sequence>
<dbReference type="EMBL" id="AJWK01013707">
    <property type="status" value="NOT_ANNOTATED_CDS"/>
    <property type="molecule type" value="Genomic_DNA"/>
</dbReference>
<proteinExistence type="predicted"/>
<organism evidence="1 2">
    <name type="scientific">Lutzomyia longipalpis</name>
    <name type="common">Sand fly</name>
    <dbReference type="NCBI Taxonomy" id="7200"/>
    <lineage>
        <taxon>Eukaryota</taxon>
        <taxon>Metazoa</taxon>
        <taxon>Ecdysozoa</taxon>
        <taxon>Arthropoda</taxon>
        <taxon>Hexapoda</taxon>
        <taxon>Insecta</taxon>
        <taxon>Pterygota</taxon>
        <taxon>Neoptera</taxon>
        <taxon>Endopterygota</taxon>
        <taxon>Diptera</taxon>
        <taxon>Nematocera</taxon>
        <taxon>Psychodoidea</taxon>
        <taxon>Psychodidae</taxon>
        <taxon>Lutzomyia</taxon>
        <taxon>Lutzomyia</taxon>
    </lineage>
</organism>
<evidence type="ECO:0000313" key="2">
    <source>
        <dbReference type="Proteomes" id="UP000092461"/>
    </source>
</evidence>
<accession>A0A1B0GID4</accession>
<protein>
    <submittedName>
        <fullName evidence="1">Uncharacterized protein</fullName>
    </submittedName>
</protein>
<keyword evidence="2" id="KW-1185">Reference proteome</keyword>
<dbReference type="Proteomes" id="UP000092461">
    <property type="component" value="Unassembled WGS sequence"/>
</dbReference>
<reference evidence="1" key="1">
    <citation type="submission" date="2020-05" db="UniProtKB">
        <authorList>
            <consortium name="EnsemblMetazoa"/>
        </authorList>
    </citation>
    <scope>IDENTIFICATION</scope>
    <source>
        <strain evidence="1">Jacobina</strain>
    </source>
</reference>
<dbReference type="VEuPathDB" id="VectorBase:LLOJ004363"/>
<dbReference type="EnsemblMetazoa" id="LLOJ004363-RA">
    <property type="protein sequence ID" value="LLOJ004363-PA"/>
    <property type="gene ID" value="LLOJ004363"/>
</dbReference>
<dbReference type="AlphaFoldDB" id="A0A1B0GID4"/>
<evidence type="ECO:0000313" key="1">
    <source>
        <dbReference type="EnsemblMetazoa" id="LLOJ004363-PA"/>
    </source>
</evidence>
<dbReference type="VEuPathDB" id="VectorBase:LLONM1_003806"/>
<name>A0A1B0GID4_LUTLO</name>